<dbReference type="Gene3D" id="3.40.50.300">
    <property type="entry name" value="P-loop containing nucleotide triphosphate hydrolases"/>
    <property type="match status" value="1"/>
</dbReference>
<dbReference type="GO" id="GO:0043190">
    <property type="term" value="C:ATP-binding cassette (ABC) transporter complex"/>
    <property type="evidence" value="ECO:0007669"/>
    <property type="project" value="TreeGrafter"/>
</dbReference>
<dbReference type="InterPro" id="IPR003439">
    <property type="entry name" value="ABC_transporter-like_ATP-bd"/>
</dbReference>
<keyword evidence="11" id="KW-1185">Reference proteome</keyword>
<dbReference type="Pfam" id="PF00005">
    <property type="entry name" value="ABC_tran"/>
    <property type="match status" value="1"/>
</dbReference>
<dbReference type="EMBL" id="JACJVP010000030">
    <property type="protein sequence ID" value="MBB6672825.1"/>
    <property type="molecule type" value="Genomic_DNA"/>
</dbReference>
<evidence type="ECO:0000256" key="8">
    <source>
        <dbReference type="ARBA" id="ARBA00023136"/>
    </source>
</evidence>
<organism evidence="10 11">
    <name type="scientific">Cohnella nanjingensis</name>
    <dbReference type="NCBI Taxonomy" id="1387779"/>
    <lineage>
        <taxon>Bacteria</taxon>
        <taxon>Bacillati</taxon>
        <taxon>Bacillota</taxon>
        <taxon>Bacilli</taxon>
        <taxon>Bacillales</taxon>
        <taxon>Paenibacillaceae</taxon>
        <taxon>Cohnella</taxon>
    </lineage>
</organism>
<protein>
    <submittedName>
        <fullName evidence="10">ABC transporter ATP-binding protein</fullName>
    </submittedName>
</protein>
<dbReference type="InterPro" id="IPR003593">
    <property type="entry name" value="AAA+_ATPase"/>
</dbReference>
<dbReference type="GO" id="GO:0016887">
    <property type="term" value="F:ATP hydrolysis activity"/>
    <property type="evidence" value="ECO:0007669"/>
    <property type="project" value="InterPro"/>
</dbReference>
<evidence type="ECO:0000313" key="11">
    <source>
        <dbReference type="Proteomes" id="UP000547209"/>
    </source>
</evidence>
<dbReference type="PANTHER" id="PTHR43553">
    <property type="entry name" value="HEAVY METAL TRANSPORTER"/>
    <property type="match status" value="1"/>
</dbReference>
<keyword evidence="3" id="KW-0813">Transport</keyword>
<dbReference type="GO" id="GO:0042626">
    <property type="term" value="F:ATPase-coupled transmembrane transporter activity"/>
    <property type="evidence" value="ECO:0007669"/>
    <property type="project" value="TreeGrafter"/>
</dbReference>
<comment type="similarity">
    <text evidence="2">Belongs to the ABC transporter superfamily.</text>
</comment>
<dbReference type="AlphaFoldDB" id="A0A7X0RUU7"/>
<dbReference type="CDD" id="cd03225">
    <property type="entry name" value="ABC_cobalt_CbiO_domain1"/>
    <property type="match status" value="1"/>
</dbReference>
<reference evidence="10 11" key="1">
    <citation type="submission" date="2020-08" db="EMBL/GenBank/DDBJ databases">
        <title>Cohnella phylogeny.</title>
        <authorList>
            <person name="Dunlap C."/>
        </authorList>
    </citation>
    <scope>NUCLEOTIDE SEQUENCE [LARGE SCALE GENOMIC DNA]</scope>
    <source>
        <strain evidence="10 11">DSM 28246</strain>
    </source>
</reference>
<comment type="subcellular location">
    <subcellularLocation>
        <location evidence="1">Cell membrane</location>
        <topology evidence="1">Peripheral membrane protein</topology>
    </subcellularLocation>
</comment>
<evidence type="ECO:0000313" key="10">
    <source>
        <dbReference type="EMBL" id="MBB6672825.1"/>
    </source>
</evidence>
<dbReference type="InterPro" id="IPR027417">
    <property type="entry name" value="P-loop_NTPase"/>
</dbReference>
<dbReference type="GO" id="GO:0005524">
    <property type="term" value="F:ATP binding"/>
    <property type="evidence" value="ECO:0007669"/>
    <property type="project" value="UniProtKB-KW"/>
</dbReference>
<dbReference type="InterPro" id="IPR015856">
    <property type="entry name" value="ABC_transpr_CbiO/EcfA_su"/>
</dbReference>
<evidence type="ECO:0000256" key="6">
    <source>
        <dbReference type="ARBA" id="ARBA00022840"/>
    </source>
</evidence>
<name>A0A7X0RUU7_9BACL</name>
<evidence type="ECO:0000256" key="7">
    <source>
        <dbReference type="ARBA" id="ARBA00022967"/>
    </source>
</evidence>
<dbReference type="Proteomes" id="UP000547209">
    <property type="component" value="Unassembled WGS sequence"/>
</dbReference>
<sequence length="296" mass="32302">MRMSENRESLRFTNLSVYAQAPENQAVPRLAEVTIALAPGEWLNVVGTNGSGKSTLAQLLAGLVQEGAAGGYERGFAGDRPAPYVMQQPDAQLFGGTPREELVFALEWRAMPSARIMPAAEEMLRAVGLFAVADEPWERLSGGQRQLAAVAAATAGEAPLLVLDEATSMLDEAARGRVREAAERLHAAGTAIVWVTQRLDELAPQARVIAMQEGRIAFDGTGRQFLYGTDEARPSRADSACERVGLRLPYLAALAFELHRLGRIQSPLPMTPDEWQRIEWLGQDMKASERRSYSRG</sequence>
<dbReference type="SUPFAM" id="SSF52540">
    <property type="entry name" value="P-loop containing nucleoside triphosphate hydrolases"/>
    <property type="match status" value="1"/>
</dbReference>
<dbReference type="PANTHER" id="PTHR43553:SF24">
    <property type="entry name" value="ENERGY-COUPLING FACTOR TRANSPORTER ATP-BINDING PROTEIN ECFA1"/>
    <property type="match status" value="1"/>
</dbReference>
<gene>
    <name evidence="10" type="ORF">H7C19_19260</name>
</gene>
<evidence type="ECO:0000256" key="1">
    <source>
        <dbReference type="ARBA" id="ARBA00004202"/>
    </source>
</evidence>
<evidence type="ECO:0000256" key="3">
    <source>
        <dbReference type="ARBA" id="ARBA00022448"/>
    </source>
</evidence>
<evidence type="ECO:0000259" key="9">
    <source>
        <dbReference type="PROSITE" id="PS50893"/>
    </source>
</evidence>
<dbReference type="InterPro" id="IPR017871">
    <property type="entry name" value="ABC_transporter-like_CS"/>
</dbReference>
<dbReference type="SMART" id="SM00382">
    <property type="entry name" value="AAA"/>
    <property type="match status" value="1"/>
</dbReference>
<dbReference type="PROSITE" id="PS50893">
    <property type="entry name" value="ABC_TRANSPORTER_2"/>
    <property type="match status" value="1"/>
</dbReference>
<evidence type="ECO:0000256" key="5">
    <source>
        <dbReference type="ARBA" id="ARBA00022741"/>
    </source>
</evidence>
<dbReference type="PROSITE" id="PS00211">
    <property type="entry name" value="ABC_TRANSPORTER_1"/>
    <property type="match status" value="1"/>
</dbReference>
<keyword evidence="8" id="KW-0472">Membrane</keyword>
<evidence type="ECO:0000256" key="4">
    <source>
        <dbReference type="ARBA" id="ARBA00022475"/>
    </source>
</evidence>
<feature type="domain" description="ABC transporter" evidence="9">
    <location>
        <begin position="10"/>
        <end position="238"/>
    </location>
</feature>
<proteinExistence type="inferred from homology"/>
<evidence type="ECO:0000256" key="2">
    <source>
        <dbReference type="ARBA" id="ARBA00005417"/>
    </source>
</evidence>
<keyword evidence="6 10" id="KW-0067">ATP-binding</keyword>
<accession>A0A7X0RUU7</accession>
<keyword evidence="5" id="KW-0547">Nucleotide-binding</keyword>
<dbReference type="InterPro" id="IPR050095">
    <property type="entry name" value="ECF_ABC_transporter_ATP-bd"/>
</dbReference>
<keyword evidence="4" id="KW-1003">Cell membrane</keyword>
<keyword evidence="7" id="KW-1278">Translocase</keyword>
<comment type="caution">
    <text evidence="10">The sequence shown here is derived from an EMBL/GenBank/DDBJ whole genome shotgun (WGS) entry which is preliminary data.</text>
</comment>